<dbReference type="AlphaFoldDB" id="A0AAJ1R194"/>
<dbReference type="Proteomes" id="UP001225933">
    <property type="component" value="Unassembled WGS sequence"/>
</dbReference>
<name>A0AAJ1R194_9FLAO</name>
<accession>A0AAJ1R194</accession>
<protein>
    <submittedName>
        <fullName evidence="1">Uncharacterized protein</fullName>
    </submittedName>
</protein>
<dbReference type="EMBL" id="JAUHGV010000001">
    <property type="protein sequence ID" value="MDN4011065.1"/>
    <property type="molecule type" value="Genomic_DNA"/>
</dbReference>
<evidence type="ECO:0000313" key="1">
    <source>
        <dbReference type="EMBL" id="MDN4011065.1"/>
    </source>
</evidence>
<dbReference type="RefSeq" id="WP_214589381.1">
    <property type="nucleotide sequence ID" value="NZ_JAUHGV010000001.1"/>
</dbReference>
<reference evidence="1" key="1">
    <citation type="submission" date="2023-06" db="EMBL/GenBank/DDBJ databases">
        <title>Two Chryseobacterium gambrini strains from China.</title>
        <authorList>
            <person name="Zeng J."/>
            <person name="Wu Y."/>
        </authorList>
    </citation>
    <scope>NUCLEOTIDE SEQUENCE</scope>
    <source>
        <strain evidence="1">SQ219</strain>
    </source>
</reference>
<gene>
    <name evidence="1" type="ORF">QX233_01185</name>
</gene>
<proteinExistence type="predicted"/>
<comment type="caution">
    <text evidence="1">The sequence shown here is derived from an EMBL/GenBank/DDBJ whole genome shotgun (WGS) entry which is preliminary data.</text>
</comment>
<evidence type="ECO:0000313" key="2">
    <source>
        <dbReference type="Proteomes" id="UP001225933"/>
    </source>
</evidence>
<sequence length="183" mass="21503">MKESEFLLQIHKRISIISVGASALRNQGASGIIKIARDYFYQININEFVNALETESYYKLFLNEHTENLISNFPENGKSWGAARKGLNLFFREIIYNKFFSDRYGFPKDLFEFNKKFKFLEVPLDRDVALGIYYETDMILPKWRSIKTLAQDGSDLYQKAAQKIAENEKTARVNLDLKYWRNN</sequence>
<organism evidence="1 2">
    <name type="scientific">Chryseobacterium gambrini</name>
    <dbReference type="NCBI Taxonomy" id="373672"/>
    <lineage>
        <taxon>Bacteria</taxon>
        <taxon>Pseudomonadati</taxon>
        <taxon>Bacteroidota</taxon>
        <taxon>Flavobacteriia</taxon>
        <taxon>Flavobacteriales</taxon>
        <taxon>Weeksellaceae</taxon>
        <taxon>Chryseobacterium group</taxon>
        <taxon>Chryseobacterium</taxon>
    </lineage>
</organism>